<name>A0AA40G5M3_9HYME</name>
<keyword evidence="7 10" id="KW-0472">Membrane</keyword>
<dbReference type="PANTHER" id="PTHR21137:SF35">
    <property type="entry name" value="ODORANT RECEPTOR 19A-RELATED"/>
    <property type="match status" value="1"/>
</dbReference>
<keyword evidence="8" id="KW-0675">Receptor</keyword>
<evidence type="ECO:0000256" key="6">
    <source>
        <dbReference type="ARBA" id="ARBA00022989"/>
    </source>
</evidence>
<evidence type="ECO:0000256" key="9">
    <source>
        <dbReference type="ARBA" id="ARBA00023224"/>
    </source>
</evidence>
<reference evidence="11" key="1">
    <citation type="submission" date="2021-10" db="EMBL/GenBank/DDBJ databases">
        <title>Melipona bicolor Genome sequencing and assembly.</title>
        <authorList>
            <person name="Araujo N.S."/>
            <person name="Arias M.C."/>
        </authorList>
    </citation>
    <scope>NUCLEOTIDE SEQUENCE</scope>
    <source>
        <strain evidence="11">USP_2M_L1-L4_2017</strain>
        <tissue evidence="11">Whole body</tissue>
    </source>
</reference>
<comment type="subcellular location">
    <subcellularLocation>
        <location evidence="1">Cell membrane</location>
        <topology evidence="1">Multi-pass membrane protein</topology>
    </subcellularLocation>
</comment>
<feature type="transmembrane region" description="Helical" evidence="10">
    <location>
        <begin position="47"/>
        <end position="70"/>
    </location>
</feature>
<feature type="transmembrane region" description="Helical" evidence="10">
    <location>
        <begin position="134"/>
        <end position="156"/>
    </location>
</feature>
<evidence type="ECO:0000256" key="1">
    <source>
        <dbReference type="ARBA" id="ARBA00004651"/>
    </source>
</evidence>
<keyword evidence="4 10" id="KW-0812">Transmembrane</keyword>
<keyword evidence="3" id="KW-0716">Sensory transduction</keyword>
<feature type="transmembrane region" description="Helical" evidence="10">
    <location>
        <begin position="196"/>
        <end position="217"/>
    </location>
</feature>
<proteinExistence type="predicted"/>
<evidence type="ECO:0000256" key="2">
    <source>
        <dbReference type="ARBA" id="ARBA00022475"/>
    </source>
</evidence>
<keyword evidence="5" id="KW-0552">Olfaction</keyword>
<feature type="transmembrane region" description="Helical" evidence="10">
    <location>
        <begin position="82"/>
        <end position="100"/>
    </location>
</feature>
<dbReference type="AlphaFoldDB" id="A0AA40G5M3"/>
<dbReference type="EMBL" id="JAHYIQ010000006">
    <property type="protein sequence ID" value="KAK1131436.1"/>
    <property type="molecule type" value="Genomic_DNA"/>
</dbReference>
<evidence type="ECO:0000256" key="5">
    <source>
        <dbReference type="ARBA" id="ARBA00022725"/>
    </source>
</evidence>
<evidence type="ECO:0000256" key="8">
    <source>
        <dbReference type="ARBA" id="ARBA00023170"/>
    </source>
</evidence>
<dbReference type="InterPro" id="IPR004117">
    <property type="entry name" value="7tm6_olfct_rcpt"/>
</dbReference>
<comment type="caution">
    <text evidence="11">The sequence shown here is derived from an EMBL/GenBank/DDBJ whole genome shotgun (WGS) entry which is preliminary data.</text>
</comment>
<dbReference type="Pfam" id="PF02949">
    <property type="entry name" value="7tm_6"/>
    <property type="match status" value="1"/>
</dbReference>
<dbReference type="PANTHER" id="PTHR21137">
    <property type="entry name" value="ODORANT RECEPTOR"/>
    <property type="match status" value="1"/>
</dbReference>
<dbReference type="GO" id="GO:0004984">
    <property type="term" value="F:olfactory receptor activity"/>
    <property type="evidence" value="ECO:0007669"/>
    <property type="project" value="InterPro"/>
</dbReference>
<keyword evidence="9" id="KW-0807">Transducer</keyword>
<evidence type="ECO:0008006" key="13">
    <source>
        <dbReference type="Google" id="ProtNLM"/>
    </source>
</evidence>
<dbReference type="GO" id="GO:0005549">
    <property type="term" value="F:odorant binding"/>
    <property type="evidence" value="ECO:0007669"/>
    <property type="project" value="InterPro"/>
</dbReference>
<keyword evidence="6 10" id="KW-1133">Transmembrane helix</keyword>
<gene>
    <name evidence="11" type="ORF">K0M31_017720</name>
</gene>
<sequence>MHENTANYRNVHYKSDTEYVYHVAKTLLTVIGIWPREDTLSNNIKMYIQTTIVFFLMCFLMIPHVIYTFLDCENLTKYMKMIAAQVFSLLAIIKFWMMIINRKEIRFCLNEIEVQYRDVKCEEDRLVMMNCAKIGRLFTTVYLGLTYTGALPYHIILPLISERIVKRDNTTQIPLPYLSDYVFFVIEDSPIYEMTFVLQMLISTIILSTNCGIYSLIPSITMHGCSLFEVTNRRIEALCTWNEQDLRDRIVDIVQYHLRAIE</sequence>
<evidence type="ECO:0000256" key="4">
    <source>
        <dbReference type="ARBA" id="ARBA00022692"/>
    </source>
</evidence>
<dbReference type="GO" id="GO:0007165">
    <property type="term" value="P:signal transduction"/>
    <property type="evidence" value="ECO:0007669"/>
    <property type="project" value="UniProtKB-KW"/>
</dbReference>
<organism evidence="11 12">
    <name type="scientific">Melipona bicolor</name>
    <dbReference type="NCBI Taxonomy" id="60889"/>
    <lineage>
        <taxon>Eukaryota</taxon>
        <taxon>Metazoa</taxon>
        <taxon>Ecdysozoa</taxon>
        <taxon>Arthropoda</taxon>
        <taxon>Hexapoda</taxon>
        <taxon>Insecta</taxon>
        <taxon>Pterygota</taxon>
        <taxon>Neoptera</taxon>
        <taxon>Endopterygota</taxon>
        <taxon>Hymenoptera</taxon>
        <taxon>Apocrita</taxon>
        <taxon>Aculeata</taxon>
        <taxon>Apoidea</taxon>
        <taxon>Anthophila</taxon>
        <taxon>Apidae</taxon>
        <taxon>Melipona</taxon>
    </lineage>
</organism>
<protein>
    <recommendedName>
        <fullName evidence="13">Odorant receptor</fullName>
    </recommendedName>
</protein>
<dbReference type="Proteomes" id="UP001177670">
    <property type="component" value="Unassembled WGS sequence"/>
</dbReference>
<evidence type="ECO:0000256" key="10">
    <source>
        <dbReference type="SAM" id="Phobius"/>
    </source>
</evidence>
<evidence type="ECO:0000313" key="11">
    <source>
        <dbReference type="EMBL" id="KAK1131436.1"/>
    </source>
</evidence>
<accession>A0AA40G5M3</accession>
<keyword evidence="2" id="KW-1003">Cell membrane</keyword>
<dbReference type="GO" id="GO:0005886">
    <property type="term" value="C:plasma membrane"/>
    <property type="evidence" value="ECO:0007669"/>
    <property type="project" value="UniProtKB-SubCell"/>
</dbReference>
<keyword evidence="12" id="KW-1185">Reference proteome</keyword>
<evidence type="ECO:0000256" key="3">
    <source>
        <dbReference type="ARBA" id="ARBA00022606"/>
    </source>
</evidence>
<evidence type="ECO:0000313" key="12">
    <source>
        <dbReference type="Proteomes" id="UP001177670"/>
    </source>
</evidence>
<evidence type="ECO:0000256" key="7">
    <source>
        <dbReference type="ARBA" id="ARBA00023136"/>
    </source>
</evidence>